<evidence type="ECO:0000313" key="2">
    <source>
        <dbReference type="Proteomes" id="UP000220959"/>
    </source>
</evidence>
<dbReference type="Proteomes" id="UP000220959">
    <property type="component" value="Unassembled WGS sequence"/>
</dbReference>
<protein>
    <submittedName>
        <fullName evidence="1">Uncharacterized protein</fullName>
    </submittedName>
</protein>
<comment type="caution">
    <text evidence="1">The sequence shown here is derived from an EMBL/GenBank/DDBJ whole genome shotgun (WGS) entry which is preliminary data.</text>
</comment>
<dbReference type="EMBL" id="NMTR01000021">
    <property type="protein sequence ID" value="PDX60422.1"/>
    <property type="molecule type" value="Genomic_DNA"/>
</dbReference>
<name>A0ACC9CX94_9FIRM</name>
<evidence type="ECO:0000313" key="1">
    <source>
        <dbReference type="EMBL" id="PDX60422.1"/>
    </source>
</evidence>
<proteinExistence type="predicted"/>
<sequence length="646" mass="74371">MAKSNQGKITALYERLSRDDELQGESNSILNQKKYLEDYARKNGFNNIQHFTDDGYSGTNFNRPGFQSMIAEIEAGHIATVIVKDMSRFGRNYLEVGFYTEIQFPSKGVRFIAINNNVDSANPTDNDFTPFLNIMNEWYAKDTSNKIRAVFKSRMQDGKRCSGSIPYGYKRVPGDKQTLHIDAEAAAVVRRIFDMAASGASLAQIGQTLSDEKVLIPSAYEERHHPEAARNHSYHDPYRWNTTTLTYILDRQEYLGHTVLCKSIRENFKLKKRRAATPEERIIFKNTHEAIIDQETWDKAQRLRKRNPKKLPSGTYSHRLAGMVFCADCGSRMSFSSPESKHRDSDVVYDSDSSWQCSKYRNMYVSCTSHFIKTSTIETAILNAIKAMTKEIIENEDEFAEQLQAAWENQNTQVSSESKKELHSVQKRIDELDALIRSLYENSVLGKIPERQYRRLMAQYDEEQTVCEARIAELKKELDVVETTKVDLKRFIKLIRKYKDCETLTDEMLYELVEKVVIHSASGGRTIYRQQQIDIYFNFIGDTFPSQIEISRGDKKNLTEQQLAKRKKYQKTAGENRKKKRAALREAAKTDSQAAAEYEALLQKGRERCRKYAQNKKLAQQEPADTVPIQLEPSFETPEEMKGESA</sequence>
<organism evidence="1 2">
    <name type="scientific">Faecalibacterium langellae</name>
    <dbReference type="NCBI Taxonomy" id="3435293"/>
    <lineage>
        <taxon>Bacteria</taxon>
        <taxon>Bacillati</taxon>
        <taxon>Bacillota</taxon>
        <taxon>Clostridia</taxon>
        <taxon>Eubacteriales</taxon>
        <taxon>Oscillospiraceae</taxon>
        <taxon>Faecalibacterium</taxon>
    </lineage>
</organism>
<accession>A0ACC9CX94</accession>
<gene>
    <name evidence="1" type="ORF">CGS49_10520</name>
</gene>
<reference evidence="1 2" key="1">
    <citation type="journal article" date="2017" name="Front. Microbiol.">
        <title>New Insights into the Diversity of the Genus Faecalibacterium.</title>
        <authorList>
            <person name="Benevides L."/>
            <person name="Burman S."/>
            <person name="Martin R."/>
            <person name="Robert V."/>
            <person name="Thomas M."/>
            <person name="Miquel S."/>
            <person name="Chain F."/>
            <person name="Sokol H."/>
            <person name="Bermudez-Humaran L.G."/>
            <person name="Morrison M."/>
            <person name="Langella P."/>
            <person name="Azevedo V.A."/>
            <person name="Chatel J.M."/>
            <person name="Soares S."/>
        </authorList>
    </citation>
    <scope>NUCLEOTIDE SEQUENCE [LARGE SCALE GENOMIC DNA]</scope>
    <source>
        <strain evidence="2">CNCM I-4541</strain>
    </source>
</reference>
<keyword evidence="2" id="KW-1185">Reference proteome</keyword>